<dbReference type="InterPro" id="IPR029058">
    <property type="entry name" value="AB_hydrolase_fold"/>
</dbReference>
<evidence type="ECO:0000313" key="1">
    <source>
        <dbReference type="EMBL" id="TGL90085.1"/>
    </source>
</evidence>
<proteinExistence type="predicted"/>
<dbReference type="Gene3D" id="3.40.50.1820">
    <property type="entry name" value="alpha/beta hydrolase"/>
    <property type="match status" value="1"/>
</dbReference>
<organism evidence="1 2">
    <name type="scientific">Leptospira yasudae</name>
    <dbReference type="NCBI Taxonomy" id="2202201"/>
    <lineage>
        <taxon>Bacteria</taxon>
        <taxon>Pseudomonadati</taxon>
        <taxon>Spirochaetota</taxon>
        <taxon>Spirochaetia</taxon>
        <taxon>Leptospirales</taxon>
        <taxon>Leptospiraceae</taxon>
        <taxon>Leptospira</taxon>
    </lineage>
</organism>
<evidence type="ECO:0008006" key="3">
    <source>
        <dbReference type="Google" id="ProtNLM"/>
    </source>
</evidence>
<dbReference type="RefSeq" id="WP_135574603.1">
    <property type="nucleotide sequence ID" value="NZ_RQGK01000010.1"/>
</dbReference>
<dbReference type="PROSITE" id="PS51257">
    <property type="entry name" value="PROKAR_LIPOPROTEIN"/>
    <property type="match status" value="1"/>
</dbReference>
<accession>A0A6N4QY30</accession>
<reference evidence="1 2" key="1">
    <citation type="journal article" date="2019" name="PLoS Negl. Trop. Dis.">
        <title>Revisiting the worldwide diversity of Leptospira species in the environment.</title>
        <authorList>
            <person name="Vincent A.T."/>
            <person name="Schiettekatte O."/>
            <person name="Bourhy P."/>
            <person name="Veyrier F.J."/>
            <person name="Picardeau M."/>
        </authorList>
    </citation>
    <scope>NUCLEOTIDE SEQUENCE [LARGE SCALE GENOMIC DNA]</scope>
    <source>
        <strain evidence="1 2">201702445</strain>
    </source>
</reference>
<dbReference type="NCBIfam" id="NF047580">
    <property type="entry name" value="BPSS1187_fam"/>
    <property type="match status" value="1"/>
</dbReference>
<evidence type="ECO:0000313" key="2">
    <source>
        <dbReference type="Proteomes" id="UP000297613"/>
    </source>
</evidence>
<gene>
    <name evidence="1" type="ORF">EHQ83_00160</name>
</gene>
<dbReference type="SUPFAM" id="SSF53474">
    <property type="entry name" value="alpha/beta-Hydrolases"/>
    <property type="match status" value="1"/>
</dbReference>
<comment type="caution">
    <text evidence="1">The sequence shown here is derived from an EMBL/GenBank/DDBJ whole genome shotgun (WGS) entry which is preliminary data.</text>
</comment>
<dbReference type="InterPro" id="IPR058180">
    <property type="entry name" value="BPSS1187-like"/>
</dbReference>
<name>A0A6N4QY30_9LEPT</name>
<dbReference type="EMBL" id="RQGM01000002">
    <property type="protein sequence ID" value="TGL90085.1"/>
    <property type="molecule type" value="Genomic_DNA"/>
</dbReference>
<dbReference type="AlphaFoldDB" id="A0A6N4QY30"/>
<sequence>MPYLEYKKTIIIFLLSSFLLLSSAIACKRIQDKEEDPNADLFTEYALLSVLGCTQYQNAPRVDTVDGLTRIFVLPSFTFPCVPRYNDPHLIFVPSSSVKNILTVFLPGSGGTPIGVSKLIQEGAARGYHSIGLMYPNGEPINVLCNGAGSSPACFGNAREEIITGVDKTNVVSVDTNNSIDGRLLKLLQYLVVKRPNDGWGQFLSGDSVNWNKVYFGGHSQGSGHAAYQGKLKNLGRVSIYSGVSDYHIASATPATWLAQSGLTSPTLFFGLIHVGDSVANISGNPNQVTDTWQIAFGMNGALTDADSGTAPFGGTQRLTTNRCAGQDENSKHNCTMIPSQQAAWDYISFP</sequence>
<protein>
    <recommendedName>
        <fullName evidence="3">Alpha/beta hydrolase</fullName>
    </recommendedName>
</protein>
<dbReference type="Proteomes" id="UP000297613">
    <property type="component" value="Unassembled WGS sequence"/>
</dbReference>